<dbReference type="AlphaFoldDB" id="A0A4R9BZL6"/>
<proteinExistence type="predicted"/>
<reference evidence="1 2" key="1">
    <citation type="submission" date="2019-01" db="EMBL/GenBank/DDBJ databases">
        <title>Draft Genome Sequences of Helcococcus ovis Strains Isolated from the Uterus and Vagina of Dairy Cows with Metritis.</title>
        <authorList>
            <person name="Cunha F."/>
            <person name="Jeon S.J."/>
            <person name="Kutzer P."/>
            <person name="Galvao K.N."/>
        </authorList>
    </citation>
    <scope>NUCLEOTIDE SEQUENCE [LARGE SCALE GENOMIC DNA]</scope>
    <source>
        <strain evidence="1 2">KG-37</strain>
    </source>
</reference>
<accession>A0A4R9BZL6</accession>
<dbReference type="RefSeq" id="WP_134768887.1">
    <property type="nucleotide sequence ID" value="NZ_SCFR01000044.1"/>
</dbReference>
<protein>
    <submittedName>
        <fullName evidence="1">Uncharacterized protein</fullName>
    </submittedName>
</protein>
<dbReference type="Proteomes" id="UP000297454">
    <property type="component" value="Unassembled WGS sequence"/>
</dbReference>
<name>A0A4R9BZL6_9FIRM</name>
<sequence length="72" mass="8407">MTLKCKKCGNDDLFYVKEKYSGNCNYVVNNQGEDTEYNADMYDGAISKLISIYYYCCECNNKVSKIPQDKRY</sequence>
<organism evidence="1 2">
    <name type="scientific">Helcococcus ovis</name>
    <dbReference type="NCBI Taxonomy" id="72026"/>
    <lineage>
        <taxon>Bacteria</taxon>
        <taxon>Bacillati</taxon>
        <taxon>Bacillota</taxon>
        <taxon>Tissierellia</taxon>
        <taxon>Tissierellales</taxon>
        <taxon>Peptoniphilaceae</taxon>
        <taxon>Helcococcus</taxon>
    </lineage>
</organism>
<evidence type="ECO:0000313" key="2">
    <source>
        <dbReference type="Proteomes" id="UP000297454"/>
    </source>
</evidence>
<comment type="caution">
    <text evidence="1">The sequence shown here is derived from an EMBL/GenBank/DDBJ whole genome shotgun (WGS) entry which is preliminary data.</text>
</comment>
<evidence type="ECO:0000313" key="1">
    <source>
        <dbReference type="EMBL" id="TFF64308.1"/>
    </source>
</evidence>
<dbReference type="EMBL" id="SCFR01000044">
    <property type="protein sequence ID" value="TFF64308.1"/>
    <property type="molecule type" value="Genomic_DNA"/>
</dbReference>
<gene>
    <name evidence="1" type="ORF">EQF91_07910</name>
</gene>
<keyword evidence="2" id="KW-1185">Reference proteome</keyword>